<organism evidence="1 2">
    <name type="scientific">Salmonella enterica subsp. arizonae</name>
    <dbReference type="NCBI Taxonomy" id="59203"/>
    <lineage>
        <taxon>Bacteria</taxon>
        <taxon>Pseudomonadati</taxon>
        <taxon>Pseudomonadota</taxon>
        <taxon>Gammaproteobacteria</taxon>
        <taxon>Enterobacterales</taxon>
        <taxon>Enterobacteriaceae</taxon>
        <taxon>Salmonella</taxon>
    </lineage>
</organism>
<name>A0A379SQW7_SALER</name>
<sequence length="93" mass="10498">MQPELSPAGGNTLSEFLFPVLYVMASMNCLPMSFLEHSEMGNPALTGLHGYFRDPTPELPKFPAVSFRHLNGTINNGEHEHIWHVTRLLWSFS</sequence>
<gene>
    <name evidence="1" type="ORF">NCTC7304_00054</name>
</gene>
<proteinExistence type="predicted"/>
<evidence type="ECO:0000313" key="2">
    <source>
        <dbReference type="Proteomes" id="UP000254762"/>
    </source>
</evidence>
<evidence type="ECO:0000313" key="1">
    <source>
        <dbReference type="EMBL" id="SUG30704.1"/>
    </source>
</evidence>
<dbReference type="Proteomes" id="UP000254762">
    <property type="component" value="Unassembled WGS sequence"/>
</dbReference>
<protein>
    <submittedName>
        <fullName evidence="1">Uncharacterized protein</fullName>
    </submittedName>
</protein>
<accession>A0A379SQW7</accession>
<dbReference type="EMBL" id="UGXD01000001">
    <property type="protein sequence ID" value="SUG30704.1"/>
    <property type="molecule type" value="Genomic_DNA"/>
</dbReference>
<dbReference type="AlphaFoldDB" id="A0A379SQW7"/>
<reference evidence="1 2" key="1">
    <citation type="submission" date="2018-06" db="EMBL/GenBank/DDBJ databases">
        <authorList>
            <consortium name="Pathogen Informatics"/>
            <person name="Doyle S."/>
        </authorList>
    </citation>
    <scope>NUCLEOTIDE SEQUENCE [LARGE SCALE GENOMIC DNA]</scope>
    <source>
        <strain evidence="1 2">NCTC7304</strain>
    </source>
</reference>